<comment type="caution">
    <text evidence="2">The sequence shown here is derived from an EMBL/GenBank/DDBJ whole genome shotgun (WGS) entry which is preliminary data.</text>
</comment>
<dbReference type="PANTHER" id="PTHR46862:SF3">
    <property type="entry name" value="OS07G0661900 PROTEIN"/>
    <property type="match status" value="1"/>
</dbReference>
<dbReference type="Gene3D" id="1.25.40.10">
    <property type="entry name" value="Tetratricopeptide repeat domain"/>
    <property type="match status" value="1"/>
</dbReference>
<keyword evidence="3" id="KW-1185">Reference proteome</keyword>
<keyword evidence="1" id="KW-0677">Repeat</keyword>
<protein>
    <submittedName>
        <fullName evidence="2">Pentatricopeptide repeat</fullName>
    </submittedName>
</protein>
<sequence length="231" mass="26060">MCNLGITPDHVAFGTMINVFGNAKLFREVLQLIQEIRDSVVLSDTISSLTLLNIYVENQRTRKLDRAPMLFQKPRSSGAEIDQVLYQTMIVACEKASLVGHAKHLLHELKCLDNIPRDTVITILARVGLIGGGHLGLSSSYWSCRCETYPFLDLPDFERANAVNREMQDEGCVFPGVHFHVLTYGARWDFETVESLFEKLDSYPNINNKELLLLVASDYERANRLNNASPT</sequence>
<dbReference type="InterPro" id="IPR002885">
    <property type="entry name" value="PPR_rpt"/>
</dbReference>
<gene>
    <name evidence="2" type="ORF">RJ641_022798</name>
</gene>
<evidence type="ECO:0000313" key="3">
    <source>
        <dbReference type="Proteomes" id="UP001370490"/>
    </source>
</evidence>
<evidence type="ECO:0000313" key="2">
    <source>
        <dbReference type="EMBL" id="KAK6913197.1"/>
    </source>
</evidence>
<dbReference type="AlphaFoldDB" id="A0AAN8UNG6"/>
<evidence type="ECO:0000256" key="1">
    <source>
        <dbReference type="ARBA" id="ARBA00022737"/>
    </source>
</evidence>
<dbReference type="Pfam" id="PF01535">
    <property type="entry name" value="PPR"/>
    <property type="match status" value="1"/>
</dbReference>
<reference evidence="2 3" key="1">
    <citation type="submission" date="2023-12" db="EMBL/GenBank/DDBJ databases">
        <title>A high-quality genome assembly for Dillenia turbinata (Dilleniales).</title>
        <authorList>
            <person name="Chanderbali A."/>
        </authorList>
    </citation>
    <scope>NUCLEOTIDE SEQUENCE [LARGE SCALE GENOMIC DNA]</scope>
    <source>
        <strain evidence="2">LSX21</strain>
        <tissue evidence="2">Leaf</tissue>
    </source>
</reference>
<name>A0AAN8UNG6_9MAGN</name>
<dbReference type="EMBL" id="JBAMMX010000027">
    <property type="protein sequence ID" value="KAK6913197.1"/>
    <property type="molecule type" value="Genomic_DNA"/>
</dbReference>
<organism evidence="2 3">
    <name type="scientific">Dillenia turbinata</name>
    <dbReference type="NCBI Taxonomy" id="194707"/>
    <lineage>
        <taxon>Eukaryota</taxon>
        <taxon>Viridiplantae</taxon>
        <taxon>Streptophyta</taxon>
        <taxon>Embryophyta</taxon>
        <taxon>Tracheophyta</taxon>
        <taxon>Spermatophyta</taxon>
        <taxon>Magnoliopsida</taxon>
        <taxon>eudicotyledons</taxon>
        <taxon>Gunneridae</taxon>
        <taxon>Pentapetalae</taxon>
        <taxon>Dilleniales</taxon>
        <taxon>Dilleniaceae</taxon>
        <taxon>Dillenia</taxon>
    </lineage>
</organism>
<dbReference type="InterPro" id="IPR011990">
    <property type="entry name" value="TPR-like_helical_dom_sf"/>
</dbReference>
<proteinExistence type="predicted"/>
<dbReference type="Proteomes" id="UP001370490">
    <property type="component" value="Unassembled WGS sequence"/>
</dbReference>
<accession>A0AAN8UNG6</accession>
<dbReference type="PANTHER" id="PTHR46862">
    <property type="entry name" value="OS07G0661900 PROTEIN"/>
    <property type="match status" value="1"/>
</dbReference>